<dbReference type="GO" id="GO:0008374">
    <property type="term" value="F:O-acyltransferase activity"/>
    <property type="evidence" value="ECO:0007669"/>
    <property type="project" value="TreeGrafter"/>
</dbReference>
<evidence type="ECO:0000313" key="5">
    <source>
        <dbReference type="EMBL" id="MBC2664434.1"/>
    </source>
</evidence>
<evidence type="ECO:0000313" key="6">
    <source>
        <dbReference type="Proteomes" id="UP000566813"/>
    </source>
</evidence>
<evidence type="ECO:0000256" key="1">
    <source>
        <dbReference type="ARBA" id="ARBA00007274"/>
    </source>
</evidence>
<comment type="similarity">
    <text evidence="1">Belongs to the transferase hexapeptide repeat family.</text>
</comment>
<evidence type="ECO:0000256" key="2">
    <source>
        <dbReference type="ARBA" id="ARBA00022679"/>
    </source>
</evidence>
<gene>
    <name evidence="5" type="ORF">H7F51_02755</name>
</gene>
<dbReference type="PANTHER" id="PTHR23416:SF23">
    <property type="entry name" value="ACETYLTRANSFERASE C18B11.09C-RELATED"/>
    <property type="match status" value="1"/>
</dbReference>
<dbReference type="GO" id="GO:0005829">
    <property type="term" value="C:cytosol"/>
    <property type="evidence" value="ECO:0007669"/>
    <property type="project" value="TreeGrafter"/>
</dbReference>
<keyword evidence="2 5" id="KW-0808">Transferase</keyword>
<dbReference type="EMBL" id="JACLAW010000002">
    <property type="protein sequence ID" value="MBC2664434.1"/>
    <property type="molecule type" value="Genomic_DNA"/>
</dbReference>
<keyword evidence="6" id="KW-1185">Reference proteome</keyword>
<evidence type="ECO:0000256" key="3">
    <source>
        <dbReference type="ARBA" id="ARBA00022737"/>
    </source>
</evidence>
<dbReference type="SUPFAM" id="SSF51161">
    <property type="entry name" value="Trimeric LpxA-like enzymes"/>
    <property type="match status" value="1"/>
</dbReference>
<dbReference type="Pfam" id="PF00132">
    <property type="entry name" value="Hexapep"/>
    <property type="match status" value="1"/>
</dbReference>
<dbReference type="InterPro" id="IPR001451">
    <property type="entry name" value="Hexapep"/>
</dbReference>
<evidence type="ECO:0000256" key="4">
    <source>
        <dbReference type="ARBA" id="ARBA00023315"/>
    </source>
</evidence>
<dbReference type="PROSITE" id="PS00101">
    <property type="entry name" value="HEXAPEP_TRANSFERASES"/>
    <property type="match status" value="1"/>
</dbReference>
<dbReference type="PANTHER" id="PTHR23416">
    <property type="entry name" value="SIALIC ACID SYNTHASE-RELATED"/>
    <property type="match status" value="1"/>
</dbReference>
<accession>A0A7X1FPF0</accession>
<keyword evidence="3" id="KW-0677">Repeat</keyword>
<dbReference type="InterPro" id="IPR051159">
    <property type="entry name" value="Hexapeptide_acetyltransf"/>
</dbReference>
<dbReference type="InterPro" id="IPR018357">
    <property type="entry name" value="Hexapep_transf_CS"/>
</dbReference>
<keyword evidence="4" id="KW-0012">Acyltransferase</keyword>
<protein>
    <submittedName>
        <fullName evidence="5">Acetyltransferase</fullName>
    </submittedName>
</protein>
<dbReference type="InterPro" id="IPR011004">
    <property type="entry name" value="Trimer_LpxA-like_sf"/>
</dbReference>
<comment type="caution">
    <text evidence="5">The sequence shown here is derived from an EMBL/GenBank/DDBJ whole genome shotgun (WGS) entry which is preliminary data.</text>
</comment>
<sequence length="179" mass="19013">MNRNLILGAVAAFLYNHLIGRLPSRRIRALALKAWLGALGPGAAVQTGCRFLNGRRVFLGSNNVINFGCLFDGRVHAVRTGANVSIGPEATILTLGHDPQSPGFDVKGGEVVIGDRAWIAYRALIMPGVTIGEGAVVGAGAVVTRDVPPYAIVAGNPAQVVGERSRELTYDLNYRPWLV</sequence>
<dbReference type="Gene3D" id="2.160.10.10">
    <property type="entry name" value="Hexapeptide repeat proteins"/>
    <property type="match status" value="1"/>
</dbReference>
<name>A0A7X1FPF0_9SPHN</name>
<organism evidence="5 6">
    <name type="scientific">Novosphingobium flavum</name>
    <dbReference type="NCBI Taxonomy" id="1778672"/>
    <lineage>
        <taxon>Bacteria</taxon>
        <taxon>Pseudomonadati</taxon>
        <taxon>Pseudomonadota</taxon>
        <taxon>Alphaproteobacteria</taxon>
        <taxon>Sphingomonadales</taxon>
        <taxon>Sphingomonadaceae</taxon>
        <taxon>Novosphingobium</taxon>
    </lineage>
</organism>
<dbReference type="Proteomes" id="UP000566813">
    <property type="component" value="Unassembled WGS sequence"/>
</dbReference>
<reference evidence="5 6" key="1">
    <citation type="submission" date="2020-08" db="EMBL/GenBank/DDBJ databases">
        <title>The genome sequence of type strain Novosphingobium flavum NBRC 111647.</title>
        <authorList>
            <person name="Liu Y."/>
        </authorList>
    </citation>
    <scope>NUCLEOTIDE SEQUENCE [LARGE SCALE GENOMIC DNA]</scope>
    <source>
        <strain evidence="5 6">NBRC 111647</strain>
    </source>
</reference>
<proteinExistence type="inferred from homology"/>
<dbReference type="AlphaFoldDB" id="A0A7X1FPF0"/>